<dbReference type="GO" id="GO:0005524">
    <property type="term" value="F:ATP binding"/>
    <property type="evidence" value="ECO:0007669"/>
    <property type="project" value="UniProtKB-KW"/>
</dbReference>
<dbReference type="InterPro" id="IPR050130">
    <property type="entry name" value="ClpA_ClpB"/>
</dbReference>
<dbReference type="GO" id="GO:0034605">
    <property type="term" value="P:cellular response to heat"/>
    <property type="evidence" value="ECO:0007669"/>
    <property type="project" value="TreeGrafter"/>
</dbReference>
<dbReference type="InterPro" id="IPR041546">
    <property type="entry name" value="ClpA/ClpB_AAA_lid"/>
</dbReference>
<dbReference type="PRINTS" id="PR00300">
    <property type="entry name" value="CLPPROTEASEA"/>
</dbReference>
<dbReference type="Pfam" id="PF17871">
    <property type="entry name" value="AAA_lid_9"/>
    <property type="match status" value="1"/>
</dbReference>
<dbReference type="Pfam" id="PF00004">
    <property type="entry name" value="AAA"/>
    <property type="match status" value="1"/>
</dbReference>
<evidence type="ECO:0000259" key="11">
    <source>
        <dbReference type="SMART" id="SM01086"/>
    </source>
</evidence>
<evidence type="ECO:0000256" key="7">
    <source>
        <dbReference type="ARBA" id="ARBA00023186"/>
    </source>
</evidence>
<dbReference type="GO" id="GO:0016887">
    <property type="term" value="F:ATP hydrolysis activity"/>
    <property type="evidence" value="ECO:0007669"/>
    <property type="project" value="InterPro"/>
</dbReference>
<evidence type="ECO:0000313" key="13">
    <source>
        <dbReference type="Proteomes" id="UP000031129"/>
    </source>
</evidence>
<dbReference type="PROSITE" id="PS00871">
    <property type="entry name" value="CLPAB_2"/>
    <property type="match status" value="1"/>
</dbReference>
<reference evidence="12 13" key="1">
    <citation type="journal article" date="2015" name="Genome Announc.">
        <title>Complete Genome Sequence of Mycoplasma flocculare Strain Ms42T (ATCC 27399T).</title>
        <authorList>
            <person name="Calcutt M.J."/>
            <person name="Foecking M.F."/>
            <person name="Heidari M.B."/>
            <person name="McIntosh M.A."/>
        </authorList>
    </citation>
    <scope>NUCLEOTIDE SEQUENCE [LARGE SCALE GENOMIC DNA]</scope>
    <source>
        <strain evidence="13">ATCC 27399</strain>
    </source>
</reference>
<feature type="coiled-coil region" evidence="9">
    <location>
        <begin position="260"/>
        <end position="370"/>
    </location>
</feature>
<evidence type="ECO:0000256" key="6">
    <source>
        <dbReference type="ARBA" id="ARBA00023054"/>
    </source>
</evidence>
<evidence type="ECO:0000256" key="8">
    <source>
        <dbReference type="ARBA" id="ARBA00026057"/>
    </source>
</evidence>
<evidence type="ECO:0000256" key="3">
    <source>
        <dbReference type="ARBA" id="ARBA00022737"/>
    </source>
</evidence>
<dbReference type="FunFam" id="3.40.50.300:FF:000120">
    <property type="entry name" value="ATP-dependent chaperone ClpB"/>
    <property type="match status" value="1"/>
</dbReference>
<dbReference type="OrthoDB" id="9803641at2"/>
<sequence>MKIELENLEKYARNLTQLAKENKIEPVIGRDSEIRRIIKILSRKTKNNPVLVGEPGVGKTAIVEGMALKIIANQVPDNLKNKQIFELDLTSILAGASFKGEFEKRIKTILREIEKSSDEIIIFIDEIHLLIGTGSSGADSLDFANILKPIMARGGIKLIGATTNSEYQLYIEKDGALERRMQKVEILEPSVLDTINILRGIKERFENFHQVKIHDSALIFAAKAANRYIFDRFLPDKAIDLVDEAAASLKVEINYQPEKLEKAKRELINLKMEQINAQNQADLELENKIKTLENQVNAMQKEWEDTKKSAAEIAKLSRELEKLKYEQNQLMDQGNYQEAAQIKYVKIPKINEKLNNAKTKQQEISNVLDENHIAKVVANWTKIPIEKLLESEIEKYLNLEKNLALSIKGQNQAIKAVANAILRFKAKINDESRPISSFLFLGPTGVGKTELCRALAFNLFNNKNQIIRLDMSEYMEKHSVSKLIGAPPGYIGFEQGGILTNKVRQNPYSIVLLDEIEKAHPEVINIFLQILDNGELLDSKSRKVNFRNTIIILTSNIGARQILEDKKIDDFTIKKELLKYLKPEFLNRIDEIIVFNALNTDIIWEIIDLELNDFKKRLKENNFIIEFDKSINDWIIKTGYDKNFGARPIKRFIKNQIENFIAQKIVSKELKNNKKHILYFAENKMFLEKHEK</sequence>
<gene>
    <name evidence="12" type="primary">clpB</name>
    <name evidence="12" type="ORF">MYF_00545</name>
</gene>
<dbReference type="STRING" id="743971.MYF_00545"/>
<dbReference type="SMART" id="SM00382">
    <property type="entry name" value="AAA"/>
    <property type="match status" value="2"/>
</dbReference>
<evidence type="ECO:0000256" key="1">
    <source>
        <dbReference type="ARBA" id="ARBA00004496"/>
    </source>
</evidence>
<dbReference type="GO" id="GO:0005737">
    <property type="term" value="C:cytoplasm"/>
    <property type="evidence" value="ECO:0007669"/>
    <property type="project" value="UniProtKB-SubCell"/>
</dbReference>
<keyword evidence="4" id="KW-0547">Nucleotide-binding</keyword>
<dbReference type="FunFam" id="3.40.50.300:FF:000025">
    <property type="entry name" value="ATP-dependent Clp protease subunit"/>
    <property type="match status" value="1"/>
</dbReference>
<dbReference type="PANTHER" id="PTHR11638">
    <property type="entry name" value="ATP-DEPENDENT CLP PROTEASE"/>
    <property type="match status" value="1"/>
</dbReference>
<keyword evidence="6 9" id="KW-0175">Coiled coil</keyword>
<evidence type="ECO:0000256" key="5">
    <source>
        <dbReference type="ARBA" id="ARBA00022840"/>
    </source>
</evidence>
<comment type="similarity">
    <text evidence="2">Belongs to the ClpA/ClpB family.</text>
</comment>
<dbReference type="Proteomes" id="UP000031129">
    <property type="component" value="Chromosome"/>
</dbReference>
<feature type="domain" description="AAA+ ATPase" evidence="10">
    <location>
        <begin position="45"/>
        <end position="191"/>
    </location>
</feature>
<feature type="domain" description="Clp ATPase C-terminal" evidence="11">
    <location>
        <begin position="598"/>
        <end position="687"/>
    </location>
</feature>
<evidence type="ECO:0000259" key="10">
    <source>
        <dbReference type="SMART" id="SM00382"/>
    </source>
</evidence>
<dbReference type="Pfam" id="PF07724">
    <property type="entry name" value="AAA_2"/>
    <property type="match status" value="1"/>
</dbReference>
<name>A0A0A8EBZ1_MESFC</name>
<dbReference type="Gene3D" id="3.40.50.300">
    <property type="entry name" value="P-loop containing nucleotide triphosphate hydrolases"/>
    <property type="match status" value="3"/>
</dbReference>
<evidence type="ECO:0000256" key="2">
    <source>
        <dbReference type="ARBA" id="ARBA00008675"/>
    </source>
</evidence>
<keyword evidence="13" id="KW-1185">Reference proteome</keyword>
<dbReference type="InterPro" id="IPR003593">
    <property type="entry name" value="AAA+_ATPase"/>
</dbReference>
<dbReference type="HOGENOM" id="CLU_005070_4_0_14"/>
<dbReference type="Gene3D" id="1.10.8.60">
    <property type="match status" value="1"/>
</dbReference>
<dbReference type="CDD" id="cd19499">
    <property type="entry name" value="RecA-like_ClpB_Hsp104-like"/>
    <property type="match status" value="1"/>
</dbReference>
<dbReference type="SMART" id="SM01086">
    <property type="entry name" value="ClpB_D2-small"/>
    <property type="match status" value="1"/>
</dbReference>
<dbReference type="InterPro" id="IPR027417">
    <property type="entry name" value="P-loop_NTPase"/>
</dbReference>
<dbReference type="Pfam" id="PF10431">
    <property type="entry name" value="ClpB_D2-small"/>
    <property type="match status" value="1"/>
</dbReference>
<proteinExistence type="inferred from homology"/>
<dbReference type="PANTHER" id="PTHR11638:SF18">
    <property type="entry name" value="HEAT SHOCK PROTEIN 104"/>
    <property type="match status" value="1"/>
</dbReference>
<dbReference type="KEGG" id="mfq:MYF_00545"/>
<keyword evidence="7" id="KW-0143">Chaperone</keyword>
<dbReference type="SUPFAM" id="SSF52540">
    <property type="entry name" value="P-loop containing nucleoside triphosphate hydrolases"/>
    <property type="match status" value="2"/>
</dbReference>
<dbReference type="InterPro" id="IPR019489">
    <property type="entry name" value="Clp_ATPase_C"/>
</dbReference>
<protein>
    <submittedName>
        <fullName evidence="12">ATP-dependent chaperone ClpB</fullName>
    </submittedName>
</protein>
<keyword evidence="3" id="KW-0677">Repeat</keyword>
<comment type="subcellular location">
    <subcellularLocation>
        <location evidence="1">Cytoplasm</location>
    </subcellularLocation>
</comment>
<dbReference type="InterPro" id="IPR003959">
    <property type="entry name" value="ATPase_AAA_core"/>
</dbReference>
<comment type="subunit">
    <text evidence="8">Homohexamer. The oligomerization is ATP-dependent.</text>
</comment>
<dbReference type="InterPro" id="IPR028299">
    <property type="entry name" value="ClpA/B_CS2"/>
</dbReference>
<dbReference type="InterPro" id="IPR001270">
    <property type="entry name" value="ClpA/B"/>
</dbReference>
<evidence type="ECO:0000256" key="9">
    <source>
        <dbReference type="SAM" id="Coils"/>
    </source>
</evidence>
<dbReference type="EMBL" id="CP007585">
    <property type="protein sequence ID" value="AJC49676.1"/>
    <property type="molecule type" value="Genomic_DNA"/>
</dbReference>
<dbReference type="CDD" id="cd00009">
    <property type="entry name" value="AAA"/>
    <property type="match status" value="1"/>
</dbReference>
<dbReference type="AlphaFoldDB" id="A0A0A8EBZ1"/>
<organism evidence="12 13">
    <name type="scientific">Mesomycoplasma flocculare ATCC 27399</name>
    <dbReference type="NCBI Taxonomy" id="743971"/>
    <lineage>
        <taxon>Bacteria</taxon>
        <taxon>Bacillati</taxon>
        <taxon>Mycoplasmatota</taxon>
        <taxon>Mycoplasmoidales</taxon>
        <taxon>Metamycoplasmataceae</taxon>
        <taxon>Mesomycoplasma</taxon>
    </lineage>
</organism>
<dbReference type="RefSeq" id="WP_051054279.1">
    <property type="nucleotide sequence ID" value="NZ_CP007585.1"/>
</dbReference>
<keyword evidence="5" id="KW-0067">ATP-binding</keyword>
<accession>A0A0A8EBZ1</accession>
<feature type="domain" description="AAA+ ATPase" evidence="10">
    <location>
        <begin position="434"/>
        <end position="599"/>
    </location>
</feature>
<evidence type="ECO:0000313" key="12">
    <source>
        <dbReference type="EMBL" id="AJC49676.1"/>
    </source>
</evidence>
<evidence type="ECO:0000256" key="4">
    <source>
        <dbReference type="ARBA" id="ARBA00022741"/>
    </source>
</evidence>